<gene>
    <name evidence="1" type="ORF">U9M48_004635</name>
</gene>
<reference evidence="1 2" key="1">
    <citation type="submission" date="2024-02" db="EMBL/GenBank/DDBJ databases">
        <title>High-quality chromosome-scale genome assembly of Pensacola bahiagrass (Paspalum notatum Flugge var. saurae).</title>
        <authorList>
            <person name="Vega J.M."/>
            <person name="Podio M."/>
            <person name="Orjuela J."/>
            <person name="Siena L.A."/>
            <person name="Pessino S.C."/>
            <person name="Combes M.C."/>
            <person name="Mariac C."/>
            <person name="Albertini E."/>
            <person name="Pupilli F."/>
            <person name="Ortiz J.P.A."/>
            <person name="Leblanc O."/>
        </authorList>
    </citation>
    <scope>NUCLEOTIDE SEQUENCE [LARGE SCALE GENOMIC DNA]</scope>
    <source>
        <strain evidence="1">R1</strain>
        <tissue evidence="1">Leaf</tissue>
    </source>
</reference>
<dbReference type="AlphaFoldDB" id="A0AAQ3SKY1"/>
<organism evidence="1 2">
    <name type="scientific">Paspalum notatum var. saurae</name>
    <dbReference type="NCBI Taxonomy" id="547442"/>
    <lineage>
        <taxon>Eukaryota</taxon>
        <taxon>Viridiplantae</taxon>
        <taxon>Streptophyta</taxon>
        <taxon>Embryophyta</taxon>
        <taxon>Tracheophyta</taxon>
        <taxon>Spermatophyta</taxon>
        <taxon>Magnoliopsida</taxon>
        <taxon>Liliopsida</taxon>
        <taxon>Poales</taxon>
        <taxon>Poaceae</taxon>
        <taxon>PACMAD clade</taxon>
        <taxon>Panicoideae</taxon>
        <taxon>Andropogonodae</taxon>
        <taxon>Paspaleae</taxon>
        <taxon>Paspalinae</taxon>
        <taxon>Paspalum</taxon>
    </lineage>
</organism>
<sequence length="142" mass="16085">MDRSLIRTRPHQTLKPYTKLAVGYPMASRKGQAKGALLAGHQEPSKKLNRRKLEDFKRKLTLSQKLGGNVPSFDLHNLIHRCHLTTSAVLSPKNHHLEMLRVGLDPMLRVSTYTTFPTGIRVSTMDLSYPRTALWRCKPGSI</sequence>
<dbReference type="Proteomes" id="UP001341281">
    <property type="component" value="Chromosome 01"/>
</dbReference>
<protein>
    <submittedName>
        <fullName evidence="1">Uncharacterized protein</fullName>
    </submittedName>
</protein>
<keyword evidence="2" id="KW-1185">Reference proteome</keyword>
<accession>A0AAQ3SKY1</accession>
<proteinExistence type="predicted"/>
<evidence type="ECO:0000313" key="1">
    <source>
        <dbReference type="EMBL" id="WVZ53730.1"/>
    </source>
</evidence>
<evidence type="ECO:0000313" key="2">
    <source>
        <dbReference type="Proteomes" id="UP001341281"/>
    </source>
</evidence>
<dbReference type="EMBL" id="CP144745">
    <property type="protein sequence ID" value="WVZ53730.1"/>
    <property type="molecule type" value="Genomic_DNA"/>
</dbReference>
<name>A0AAQ3SKY1_PASNO</name>